<protein>
    <submittedName>
        <fullName evidence="1">Uncharacterized protein</fullName>
    </submittedName>
</protein>
<name>A0A2S2QSR8_9HEMI</name>
<reference evidence="1" key="1">
    <citation type="submission" date="2018-04" db="EMBL/GenBank/DDBJ databases">
        <title>Transcriptome assembly of Sipha flava.</title>
        <authorList>
            <person name="Scully E.D."/>
            <person name="Geib S.M."/>
            <person name="Palmer N.A."/>
            <person name="Koch K."/>
            <person name="Bradshaw J."/>
            <person name="Heng-Moss T."/>
            <person name="Sarath G."/>
        </authorList>
    </citation>
    <scope>NUCLEOTIDE SEQUENCE</scope>
</reference>
<dbReference type="EMBL" id="GGMS01011510">
    <property type="protein sequence ID" value="MBY80713.1"/>
    <property type="molecule type" value="Transcribed_RNA"/>
</dbReference>
<organism evidence="1">
    <name type="scientific">Sipha flava</name>
    <name type="common">yellow sugarcane aphid</name>
    <dbReference type="NCBI Taxonomy" id="143950"/>
    <lineage>
        <taxon>Eukaryota</taxon>
        <taxon>Metazoa</taxon>
        <taxon>Ecdysozoa</taxon>
        <taxon>Arthropoda</taxon>
        <taxon>Hexapoda</taxon>
        <taxon>Insecta</taxon>
        <taxon>Pterygota</taxon>
        <taxon>Neoptera</taxon>
        <taxon>Paraneoptera</taxon>
        <taxon>Hemiptera</taxon>
        <taxon>Sternorrhyncha</taxon>
        <taxon>Aphidomorpha</taxon>
        <taxon>Aphidoidea</taxon>
        <taxon>Aphididae</taxon>
        <taxon>Sipha</taxon>
    </lineage>
</organism>
<gene>
    <name evidence="1" type="ORF">g.132809</name>
</gene>
<proteinExistence type="predicted"/>
<dbReference type="AlphaFoldDB" id="A0A2S2QSR8"/>
<evidence type="ECO:0000313" key="1">
    <source>
        <dbReference type="EMBL" id="MBY80713.1"/>
    </source>
</evidence>
<accession>A0A2S2QSR8</accession>
<sequence>MGGAGEIKKERSNHVAARAHAWESIVPVRIDVMAIESSREYGGRDLVVVKTCGYIVRVQYHGKNGGGKRRKTTSLSAKTSVPCETNVLEGVPTRPTQPTRCCIDVKFPTNNFRLCTSS</sequence>